<dbReference type="EMBL" id="BNDV01000018">
    <property type="protein sequence ID" value="GHI17966.1"/>
    <property type="molecule type" value="Genomic_DNA"/>
</dbReference>
<name>A0ABQ3NYX2_STRVG</name>
<proteinExistence type="predicted"/>
<reference evidence="2" key="1">
    <citation type="submission" date="2020-09" db="EMBL/GenBank/DDBJ databases">
        <title>Whole genome shotgun sequence of Streptomyces cinnamonensis NBRC 15873.</title>
        <authorList>
            <person name="Komaki H."/>
            <person name="Tamura T."/>
        </authorList>
    </citation>
    <scope>NUCLEOTIDE SEQUENCE [LARGE SCALE GENOMIC DNA]</scope>
    <source>
        <strain evidence="2">NBRC 15873</strain>
    </source>
</reference>
<evidence type="ECO:0000313" key="1">
    <source>
        <dbReference type="EMBL" id="GHI17966.1"/>
    </source>
</evidence>
<evidence type="ECO:0000313" key="2">
    <source>
        <dbReference type="Proteomes" id="UP000660554"/>
    </source>
</evidence>
<sequence length="89" mass="9725">MCHPVCPVGRHPLVLRSPEQLENARPAMLRRQIRHARDDVEVNVREAFGFGEPDDAGLGAARHAPGRQSALFAGALRLVPLTGRTLIVL</sequence>
<comment type="caution">
    <text evidence="1">The sequence shown here is derived from an EMBL/GenBank/DDBJ whole genome shotgun (WGS) entry which is preliminary data.</text>
</comment>
<protein>
    <submittedName>
        <fullName evidence="1">Uncharacterized protein</fullName>
    </submittedName>
</protein>
<gene>
    <name evidence="1" type="ORF">Scinn_74290</name>
</gene>
<organism evidence="1 2">
    <name type="scientific">Streptomyces virginiae</name>
    <name type="common">Streptomyces cinnamonensis</name>
    <dbReference type="NCBI Taxonomy" id="1961"/>
    <lineage>
        <taxon>Bacteria</taxon>
        <taxon>Bacillati</taxon>
        <taxon>Actinomycetota</taxon>
        <taxon>Actinomycetes</taxon>
        <taxon>Kitasatosporales</taxon>
        <taxon>Streptomycetaceae</taxon>
        <taxon>Streptomyces</taxon>
    </lineage>
</organism>
<dbReference type="Proteomes" id="UP000660554">
    <property type="component" value="Unassembled WGS sequence"/>
</dbReference>
<keyword evidence="2" id="KW-1185">Reference proteome</keyword>
<accession>A0ABQ3NYX2</accession>